<organism evidence="1 2">
    <name type="scientific">Sphingomonas dokdonensis</name>
    <dbReference type="NCBI Taxonomy" id="344880"/>
    <lineage>
        <taxon>Bacteria</taxon>
        <taxon>Pseudomonadati</taxon>
        <taxon>Pseudomonadota</taxon>
        <taxon>Alphaproteobacteria</taxon>
        <taxon>Sphingomonadales</taxon>
        <taxon>Sphingomonadaceae</taxon>
        <taxon>Sphingomonas</taxon>
    </lineage>
</organism>
<dbReference type="CDD" id="cd10935">
    <property type="entry name" value="CE4_WalW"/>
    <property type="match status" value="1"/>
</dbReference>
<name>A0A245ZIG9_9SPHN</name>
<protein>
    <recommendedName>
        <fullName evidence="3">WalW protein</fullName>
    </recommendedName>
</protein>
<comment type="caution">
    <text evidence="1">The sequence shown here is derived from an EMBL/GenBank/DDBJ whole genome shotgun (WGS) entry which is preliminary data.</text>
</comment>
<dbReference type="AlphaFoldDB" id="A0A245ZIG9"/>
<dbReference type="Proteomes" id="UP000197290">
    <property type="component" value="Unassembled WGS sequence"/>
</dbReference>
<proteinExistence type="predicted"/>
<evidence type="ECO:0008006" key="3">
    <source>
        <dbReference type="Google" id="ProtNLM"/>
    </source>
</evidence>
<dbReference type="InterPro" id="IPR011330">
    <property type="entry name" value="Glyco_hydro/deAcase_b/a-brl"/>
</dbReference>
<dbReference type="EMBL" id="NBBI01000004">
    <property type="protein sequence ID" value="OWK29541.1"/>
    <property type="molecule type" value="Genomic_DNA"/>
</dbReference>
<evidence type="ECO:0000313" key="1">
    <source>
        <dbReference type="EMBL" id="OWK29541.1"/>
    </source>
</evidence>
<dbReference type="GO" id="GO:0005975">
    <property type="term" value="P:carbohydrate metabolic process"/>
    <property type="evidence" value="ECO:0007669"/>
    <property type="project" value="InterPro"/>
</dbReference>
<evidence type="ECO:0000313" key="2">
    <source>
        <dbReference type="Proteomes" id="UP000197290"/>
    </source>
</evidence>
<gene>
    <name evidence="1" type="ORF">SPDO_25330</name>
</gene>
<keyword evidence="2" id="KW-1185">Reference proteome</keyword>
<dbReference type="Gene3D" id="3.20.20.370">
    <property type="entry name" value="Glycoside hydrolase/deacetylase"/>
    <property type="match status" value="1"/>
</dbReference>
<reference evidence="1 2" key="1">
    <citation type="submission" date="2017-03" db="EMBL/GenBank/DDBJ databases">
        <title>Genome sequence of Sphingomonas dokdonensis DSM 21029.</title>
        <authorList>
            <person name="Poehlein A."/>
            <person name="Wuebbeler J.H."/>
            <person name="Steinbuechel A."/>
            <person name="Daniel R."/>
        </authorList>
    </citation>
    <scope>NUCLEOTIDE SEQUENCE [LARGE SCALE GENOMIC DNA]</scope>
    <source>
        <strain evidence="1 2">DSM 21029</strain>
    </source>
</reference>
<accession>A0A245ZIG9</accession>
<dbReference type="SUPFAM" id="SSF88713">
    <property type="entry name" value="Glycoside hydrolase/deacetylase"/>
    <property type="match status" value="1"/>
</dbReference>
<sequence length="346" mass="37518">MAAPGGSQRWRMPPPAPQQRIAWPAAFGRRFVVFVDTEEEFDWAAPFSRAARSVSAIAALPEMHRRFVDRGVHPCYLCDYPVVADPRAAATLRGLVADGRSTIGAQLHPWVNPPHAEEPSAHLSFGGNLPPVLEAQKLDRLTTAIADVFGRAPLAFRAGRYGLGPRTLGLLAERGYRLDTSVRSFHDYSAQGGPDYRAIGPDAFRVSQAPGLIELPLTTIFTGLLRRAGAPVHRAATRLPRGAGLLARSRLLSRVPLTPEGVSIAEASAAVRLAAQDGTRLLTLSFHSPSLVPGHTPYVRDEQDAARFHQWWVAMLDLLDAQGFAPATLDDVLQAATQDRDTSARP</sequence>